<keyword evidence="1" id="KW-0812">Transmembrane</keyword>
<gene>
    <name evidence="2" type="ORF">LXO92_03920</name>
</gene>
<evidence type="ECO:0000256" key="1">
    <source>
        <dbReference type="SAM" id="Phobius"/>
    </source>
</evidence>
<sequence length="59" mass="6808">MSLYDFVGIDVVKESDATQSYFFTLLNSDLQAVWLHLLVFSFHVKIAFFATHFSTKLDC</sequence>
<keyword evidence="1" id="KW-1133">Transmembrane helix</keyword>
<dbReference type="RefSeq" id="WP_182351424.1">
    <property type="nucleotide sequence ID" value="NZ_JAJSPM010000003.1"/>
</dbReference>
<protein>
    <recommendedName>
        <fullName evidence="4">Transposase</fullName>
    </recommendedName>
</protein>
<evidence type="ECO:0008006" key="4">
    <source>
        <dbReference type="Google" id="ProtNLM"/>
    </source>
</evidence>
<organism evidence="2 3">
    <name type="scientific">Legionella resiliens</name>
    <dbReference type="NCBI Taxonomy" id="2905958"/>
    <lineage>
        <taxon>Bacteria</taxon>
        <taxon>Pseudomonadati</taxon>
        <taxon>Pseudomonadota</taxon>
        <taxon>Gammaproteobacteria</taxon>
        <taxon>Legionellales</taxon>
        <taxon>Legionellaceae</taxon>
        <taxon>Legionella</taxon>
    </lineage>
</organism>
<reference evidence="2 3" key="1">
    <citation type="journal article" date="2024" name="Pathogens">
        <title>Characterization of a Novel Species of Legionella Isolated from a Healthcare Facility: Legionella resiliens sp. nov.</title>
        <authorList>
            <person name="Cristino S."/>
            <person name="Pascale M.R."/>
            <person name="Marino F."/>
            <person name="Derelitto C."/>
            <person name="Salaris S."/>
            <person name="Orsini M."/>
            <person name="Squarzoni S."/>
            <person name="Grottola A."/>
            <person name="Girolamini L."/>
        </authorList>
    </citation>
    <scope>NUCLEOTIDE SEQUENCE [LARGE SCALE GENOMIC DNA]</scope>
    <source>
        <strain evidence="2 3">8cVS16</strain>
    </source>
</reference>
<feature type="transmembrane region" description="Helical" evidence="1">
    <location>
        <begin position="33"/>
        <end position="53"/>
    </location>
</feature>
<comment type="caution">
    <text evidence="2">The sequence shown here is derived from an EMBL/GenBank/DDBJ whole genome shotgun (WGS) entry which is preliminary data.</text>
</comment>
<keyword evidence="3" id="KW-1185">Reference proteome</keyword>
<evidence type="ECO:0000313" key="3">
    <source>
        <dbReference type="Proteomes" id="UP001320170"/>
    </source>
</evidence>
<name>A0ABS8X140_9GAMM</name>
<dbReference type="EMBL" id="JAJTND010000003">
    <property type="protein sequence ID" value="MCE3531519.1"/>
    <property type="molecule type" value="Genomic_DNA"/>
</dbReference>
<keyword evidence="1" id="KW-0472">Membrane</keyword>
<proteinExistence type="predicted"/>
<accession>A0ABS8X140</accession>
<dbReference type="Proteomes" id="UP001320170">
    <property type="component" value="Unassembled WGS sequence"/>
</dbReference>
<evidence type="ECO:0000313" key="2">
    <source>
        <dbReference type="EMBL" id="MCE3531519.1"/>
    </source>
</evidence>